<accession>A0ABQ8W039</accession>
<proteinExistence type="predicted"/>
<evidence type="ECO:0000256" key="1">
    <source>
        <dbReference type="SAM" id="MobiDB-lite"/>
    </source>
</evidence>
<reference evidence="2" key="1">
    <citation type="submission" date="2022-08" db="EMBL/GenBank/DDBJ databases">
        <title>A Global Phylogenomic Analysis of the Shiitake Genus Lentinula.</title>
        <authorList>
            <consortium name="DOE Joint Genome Institute"/>
            <person name="Sierra-Patev S."/>
            <person name="Min B."/>
            <person name="Naranjo-Ortiz M."/>
            <person name="Looney B."/>
            <person name="Konkel Z."/>
            <person name="Slot J.C."/>
            <person name="Sakamoto Y."/>
            <person name="Steenwyk J.L."/>
            <person name="Rokas A."/>
            <person name="Carro J."/>
            <person name="Camarero S."/>
            <person name="Ferreira P."/>
            <person name="Molpeceres G."/>
            <person name="Ruiz-Duenas F.J."/>
            <person name="Serrano A."/>
            <person name="Henrissat B."/>
            <person name="Drula E."/>
            <person name="Hughes K.W."/>
            <person name="Mata J.L."/>
            <person name="Ishikawa N.K."/>
            <person name="Vargas-Isla R."/>
            <person name="Ushijima S."/>
            <person name="Smith C.A."/>
            <person name="Ahrendt S."/>
            <person name="Andreopoulos W."/>
            <person name="He G."/>
            <person name="Labutti K."/>
            <person name="Lipzen A."/>
            <person name="Ng V."/>
            <person name="Riley R."/>
            <person name="Sandor L."/>
            <person name="Barry K."/>
            <person name="Martinez A.T."/>
            <person name="Xiao Y."/>
            <person name="Gibbons J.G."/>
            <person name="Terashima K."/>
            <person name="Grigoriev I.V."/>
            <person name="Hibbett D.S."/>
        </authorList>
    </citation>
    <scope>NUCLEOTIDE SEQUENCE</scope>
    <source>
        <strain evidence="2">RHP3577 ss4</strain>
    </source>
</reference>
<keyword evidence="3" id="KW-1185">Reference proteome</keyword>
<organism evidence="2 3">
    <name type="scientific">Lentinula lateritia</name>
    <dbReference type="NCBI Taxonomy" id="40482"/>
    <lineage>
        <taxon>Eukaryota</taxon>
        <taxon>Fungi</taxon>
        <taxon>Dikarya</taxon>
        <taxon>Basidiomycota</taxon>
        <taxon>Agaricomycotina</taxon>
        <taxon>Agaricomycetes</taxon>
        <taxon>Agaricomycetidae</taxon>
        <taxon>Agaricales</taxon>
        <taxon>Marasmiineae</taxon>
        <taxon>Omphalotaceae</taxon>
        <taxon>Lentinula</taxon>
    </lineage>
</organism>
<feature type="non-terminal residue" evidence="2">
    <location>
        <position position="110"/>
    </location>
</feature>
<dbReference type="EMBL" id="JANVFT010000001">
    <property type="protein sequence ID" value="KAJ4501671.1"/>
    <property type="molecule type" value="Genomic_DNA"/>
</dbReference>
<gene>
    <name evidence="2" type="ORF">C8R41DRAFT_729775</name>
</gene>
<feature type="region of interest" description="Disordered" evidence="1">
    <location>
        <begin position="1"/>
        <end position="29"/>
    </location>
</feature>
<name>A0ABQ8W039_9AGAR</name>
<sequence>IYDRSTSPSHPQREDRFTPYKDMADAQQKEHNLAQCLKETVPTPDNKKQRSTWDWDLFKPYNEPRNRTTQVTKERRPADSKGAKWHYFGAWDVSKQRPDAHLDPGPACLH</sequence>
<evidence type="ECO:0008006" key="4">
    <source>
        <dbReference type="Google" id="ProtNLM"/>
    </source>
</evidence>
<dbReference type="Proteomes" id="UP001150217">
    <property type="component" value="Unassembled WGS sequence"/>
</dbReference>
<feature type="compositionally biased region" description="Basic and acidic residues" evidence="1">
    <location>
        <begin position="11"/>
        <end position="29"/>
    </location>
</feature>
<protein>
    <recommendedName>
        <fullName evidence="4">Cilia- and flagella-associated protein 126</fullName>
    </recommendedName>
</protein>
<evidence type="ECO:0000313" key="2">
    <source>
        <dbReference type="EMBL" id="KAJ4501671.1"/>
    </source>
</evidence>
<feature type="compositionally biased region" description="Polar residues" evidence="1">
    <location>
        <begin position="1"/>
        <end position="10"/>
    </location>
</feature>
<comment type="caution">
    <text evidence="2">The sequence shown here is derived from an EMBL/GenBank/DDBJ whole genome shotgun (WGS) entry which is preliminary data.</text>
</comment>
<evidence type="ECO:0000313" key="3">
    <source>
        <dbReference type="Proteomes" id="UP001150217"/>
    </source>
</evidence>
<feature type="non-terminal residue" evidence="2">
    <location>
        <position position="1"/>
    </location>
</feature>